<evidence type="ECO:0000313" key="2">
    <source>
        <dbReference type="Proteomes" id="UP000186657"/>
    </source>
</evidence>
<dbReference type="EMBL" id="MKZS01000001">
    <property type="protein sequence ID" value="OLT60465.1"/>
    <property type="molecule type" value="Genomic_DNA"/>
</dbReference>
<dbReference type="Proteomes" id="UP000186657">
    <property type="component" value="Unassembled WGS sequence"/>
</dbReference>
<organism evidence="1 2">
    <name type="scientific">Moorena bouillonii PNG</name>
    <dbReference type="NCBI Taxonomy" id="568701"/>
    <lineage>
        <taxon>Bacteria</taxon>
        <taxon>Bacillati</taxon>
        <taxon>Cyanobacteriota</taxon>
        <taxon>Cyanophyceae</taxon>
        <taxon>Coleofasciculales</taxon>
        <taxon>Coleofasciculaceae</taxon>
        <taxon>Moorena</taxon>
    </lineage>
</organism>
<accession>A0A1U7N3E5</accession>
<dbReference type="AlphaFoldDB" id="A0A1U7N3E5"/>
<gene>
    <name evidence="1" type="ORF">BJP37_17040</name>
</gene>
<protein>
    <submittedName>
        <fullName evidence="1">Uncharacterized protein</fullName>
    </submittedName>
</protein>
<evidence type="ECO:0000313" key="1">
    <source>
        <dbReference type="EMBL" id="OLT60465.1"/>
    </source>
</evidence>
<sequence>MTQFVSLTKRLINNSLTDLKSSEDSKKLTEFFSEIDKLVSQVIDLLIAQLCSCLMSYYVIQAIDTVISRITTVLNNLDSFIKDFLEVRLN</sequence>
<proteinExistence type="predicted"/>
<name>A0A1U7N3E5_9CYAN</name>
<keyword evidence="2" id="KW-1185">Reference proteome</keyword>
<reference evidence="1 2" key="1">
    <citation type="submission" date="2016-10" db="EMBL/GenBank/DDBJ databases">
        <title>Comparative genomics uncovers the prolific and rare metabolic potential of the cyanobacterial genus Moorea.</title>
        <authorList>
            <person name="Leao T."/>
            <person name="Castelao G."/>
            <person name="Korobeynikov A."/>
            <person name="Monroe E.A."/>
            <person name="Podell S."/>
            <person name="Glukhov E."/>
            <person name="Allen E."/>
            <person name="Gerwick W.H."/>
            <person name="Gerwick L."/>
        </authorList>
    </citation>
    <scope>NUCLEOTIDE SEQUENCE [LARGE SCALE GENOMIC DNA]</scope>
    <source>
        <strain evidence="1 2">PNG5-198</strain>
    </source>
</reference>
<comment type="caution">
    <text evidence="1">The sequence shown here is derived from an EMBL/GenBank/DDBJ whole genome shotgun (WGS) entry which is preliminary data.</text>
</comment>